<dbReference type="Proteomes" id="UP000198534">
    <property type="component" value="Unassembled WGS sequence"/>
</dbReference>
<dbReference type="Pfam" id="PF11084">
    <property type="entry name" value="DUF2621"/>
    <property type="match status" value="1"/>
</dbReference>
<dbReference type="STRING" id="1048340.SAMN05444487_11460"/>
<evidence type="ECO:0000256" key="1">
    <source>
        <dbReference type="SAM" id="Phobius"/>
    </source>
</evidence>
<proteinExistence type="predicted"/>
<reference evidence="2 3" key="1">
    <citation type="submission" date="2016-10" db="EMBL/GenBank/DDBJ databases">
        <authorList>
            <person name="de Groot N.N."/>
        </authorList>
    </citation>
    <scope>NUCLEOTIDE SEQUENCE [LARGE SCALE GENOMIC DNA]</scope>
    <source>
        <strain evidence="2 3">DSM 45610</strain>
    </source>
</reference>
<evidence type="ECO:0000313" key="3">
    <source>
        <dbReference type="Proteomes" id="UP000198534"/>
    </source>
</evidence>
<dbReference type="EMBL" id="FNNQ01000014">
    <property type="protein sequence ID" value="SDX33235.1"/>
    <property type="molecule type" value="Genomic_DNA"/>
</dbReference>
<keyword evidence="1" id="KW-0812">Transmembrane</keyword>
<keyword evidence="1" id="KW-0472">Membrane</keyword>
<keyword evidence="1" id="KW-1133">Transmembrane helix</keyword>
<dbReference type="InterPro" id="IPR020203">
    <property type="entry name" value="YneK"/>
</dbReference>
<keyword evidence="3" id="KW-1185">Reference proteome</keyword>
<sequence length="142" mass="16950">MPGWVIWIMIPWFLFMVWFFATGGYFMFRKFLRAMPKEDGKSALDWQDHYIDKTSHLWSEEQLHLLEELVQPVPQLFRDPARRTIAGKIGELAVKEEADRMREDLIIRGYILATPKRDHKWLIKTLEKKKIDMSPYQGLLGR</sequence>
<dbReference type="RefSeq" id="WP_091741919.1">
    <property type="nucleotide sequence ID" value="NZ_FNNQ01000014.1"/>
</dbReference>
<evidence type="ECO:0008006" key="4">
    <source>
        <dbReference type="Google" id="ProtNLM"/>
    </source>
</evidence>
<dbReference type="OrthoDB" id="2399525at2"/>
<feature type="transmembrane region" description="Helical" evidence="1">
    <location>
        <begin position="6"/>
        <end position="28"/>
    </location>
</feature>
<evidence type="ECO:0000313" key="2">
    <source>
        <dbReference type="EMBL" id="SDX33235.1"/>
    </source>
</evidence>
<accession>A0A1H3AUF4</accession>
<organism evidence="2 3">
    <name type="scientific">Marininema mesophilum</name>
    <dbReference type="NCBI Taxonomy" id="1048340"/>
    <lineage>
        <taxon>Bacteria</taxon>
        <taxon>Bacillati</taxon>
        <taxon>Bacillota</taxon>
        <taxon>Bacilli</taxon>
        <taxon>Bacillales</taxon>
        <taxon>Thermoactinomycetaceae</taxon>
        <taxon>Marininema</taxon>
    </lineage>
</organism>
<dbReference type="AlphaFoldDB" id="A0A1H3AUF4"/>
<protein>
    <recommendedName>
        <fullName evidence="4">DUF2621 domain-containing protein</fullName>
    </recommendedName>
</protein>
<name>A0A1H3AUF4_9BACL</name>
<gene>
    <name evidence="2" type="ORF">SAMN05444487_11460</name>
</gene>